<feature type="compositionally biased region" description="Basic residues" evidence="14">
    <location>
        <begin position="552"/>
        <end position="561"/>
    </location>
</feature>
<dbReference type="GO" id="GO:0009380">
    <property type="term" value="C:excinuclease repair complex"/>
    <property type="evidence" value="ECO:0007669"/>
    <property type="project" value="InterPro"/>
</dbReference>
<dbReference type="Gene3D" id="3.40.1440.10">
    <property type="entry name" value="GIY-YIG endonuclease"/>
    <property type="match status" value="1"/>
</dbReference>
<comment type="subunit">
    <text evidence="10 13">Interacts with UvrB in an incision complex.</text>
</comment>
<evidence type="ECO:0000256" key="4">
    <source>
        <dbReference type="ARBA" id="ARBA00022769"/>
    </source>
</evidence>
<dbReference type="FunFam" id="3.40.1440.10:FF:000001">
    <property type="entry name" value="UvrABC system protein C"/>
    <property type="match status" value="1"/>
</dbReference>
<dbReference type="GO" id="GO:0005737">
    <property type="term" value="C:cytoplasm"/>
    <property type="evidence" value="ECO:0007669"/>
    <property type="project" value="UniProtKB-SubCell"/>
</dbReference>
<dbReference type="SMART" id="SM00278">
    <property type="entry name" value="HhH1"/>
    <property type="match status" value="2"/>
</dbReference>
<accession>A0A4R5U402</accession>
<evidence type="ECO:0000256" key="12">
    <source>
        <dbReference type="ARBA" id="ARBA00077138"/>
    </source>
</evidence>
<dbReference type="SUPFAM" id="SSF82771">
    <property type="entry name" value="GIY-YIG endonuclease"/>
    <property type="match status" value="1"/>
</dbReference>
<evidence type="ECO:0000256" key="3">
    <source>
        <dbReference type="ARBA" id="ARBA00022763"/>
    </source>
</evidence>
<organism evidence="18 19">
    <name type="scientific">Luteimonas aestuarii</name>
    <dbReference type="NCBI Taxonomy" id="453837"/>
    <lineage>
        <taxon>Bacteria</taxon>
        <taxon>Pseudomonadati</taxon>
        <taxon>Pseudomonadota</taxon>
        <taxon>Gammaproteobacteria</taxon>
        <taxon>Lysobacterales</taxon>
        <taxon>Lysobacteraceae</taxon>
        <taxon>Luteimonas</taxon>
    </lineage>
</organism>
<dbReference type="GO" id="GO:0003677">
    <property type="term" value="F:DNA binding"/>
    <property type="evidence" value="ECO:0007669"/>
    <property type="project" value="UniProtKB-UniRule"/>
</dbReference>
<dbReference type="InterPro" id="IPR010994">
    <property type="entry name" value="RuvA_2-like"/>
</dbReference>
<evidence type="ECO:0000256" key="2">
    <source>
        <dbReference type="ARBA" id="ARBA00022490"/>
    </source>
</evidence>
<comment type="function">
    <text evidence="8 13">The UvrABC repair system catalyzes the recognition and processing of DNA lesions. UvrC both incises the 5' and 3' sides of the lesion. The N-terminal half is responsible for the 3' incision and the C-terminal half is responsible for the 5' incision.</text>
</comment>
<dbReference type="RefSeq" id="WP_133320176.1">
    <property type="nucleotide sequence ID" value="NZ_SMTF01000001.1"/>
</dbReference>
<dbReference type="InterPro" id="IPR047296">
    <property type="entry name" value="GIY-YIG_UvrC_Cho"/>
</dbReference>
<dbReference type="InterPro" id="IPR038476">
    <property type="entry name" value="UvrC_RNase_H_dom_sf"/>
</dbReference>
<dbReference type="InterPro" id="IPR001943">
    <property type="entry name" value="UVR_dom"/>
</dbReference>
<dbReference type="InterPro" id="IPR004791">
    <property type="entry name" value="UvrC"/>
</dbReference>
<keyword evidence="4 13" id="KW-0228">DNA excision</keyword>
<dbReference type="HAMAP" id="MF_00203">
    <property type="entry name" value="UvrC"/>
    <property type="match status" value="1"/>
</dbReference>
<evidence type="ECO:0000256" key="1">
    <source>
        <dbReference type="ARBA" id="ARBA00004496"/>
    </source>
</evidence>
<comment type="subcellular location">
    <subcellularLocation>
        <location evidence="1 13">Cytoplasm</location>
    </subcellularLocation>
</comment>
<dbReference type="CDD" id="cd10434">
    <property type="entry name" value="GIY-YIG_UvrC_Cho"/>
    <property type="match status" value="1"/>
</dbReference>
<dbReference type="PROSITE" id="PS50165">
    <property type="entry name" value="UVRC"/>
    <property type="match status" value="1"/>
</dbReference>
<dbReference type="InterPro" id="IPR000305">
    <property type="entry name" value="GIY-YIG_endonuc"/>
</dbReference>
<keyword evidence="3 13" id="KW-0227">DNA damage</keyword>
<feature type="domain" description="UvrC family homology region profile" evidence="17">
    <location>
        <begin position="268"/>
        <end position="491"/>
    </location>
</feature>
<dbReference type="NCBIfam" id="NF001824">
    <property type="entry name" value="PRK00558.1-5"/>
    <property type="match status" value="1"/>
</dbReference>
<dbReference type="PROSITE" id="PS50151">
    <property type="entry name" value="UVR"/>
    <property type="match status" value="1"/>
</dbReference>
<protein>
    <recommendedName>
        <fullName evidence="11 13">UvrABC system protein C</fullName>
        <shortName evidence="13">Protein UvrC</shortName>
    </recommendedName>
    <alternativeName>
        <fullName evidence="12 13">Excinuclease ABC subunit C</fullName>
    </alternativeName>
</protein>
<dbReference type="Pfam" id="PF01541">
    <property type="entry name" value="GIY-YIG"/>
    <property type="match status" value="1"/>
</dbReference>
<evidence type="ECO:0000256" key="6">
    <source>
        <dbReference type="ARBA" id="ARBA00023204"/>
    </source>
</evidence>
<dbReference type="OrthoDB" id="9804933at2"/>
<feature type="region of interest" description="Disordered" evidence="14">
    <location>
        <begin position="551"/>
        <end position="570"/>
    </location>
</feature>
<feature type="domain" description="GIY-YIG" evidence="16">
    <location>
        <begin position="31"/>
        <end position="109"/>
    </location>
</feature>
<gene>
    <name evidence="13 18" type="primary">uvrC</name>
    <name evidence="18" type="ORF">E2F46_00180</name>
</gene>
<dbReference type="NCBIfam" id="TIGR00194">
    <property type="entry name" value="uvrC"/>
    <property type="match status" value="1"/>
</dbReference>
<dbReference type="InterPro" id="IPR050066">
    <property type="entry name" value="UvrABC_protein_C"/>
</dbReference>
<feature type="domain" description="UVR" evidence="15">
    <location>
        <begin position="218"/>
        <end position="253"/>
    </location>
</feature>
<dbReference type="InterPro" id="IPR036876">
    <property type="entry name" value="UVR_dom_sf"/>
</dbReference>
<dbReference type="Pfam" id="PF22920">
    <property type="entry name" value="UvrC_RNaseH"/>
    <property type="match status" value="1"/>
</dbReference>
<dbReference type="Gene3D" id="3.30.420.340">
    <property type="entry name" value="UvrC, RNAse H endonuclease domain"/>
    <property type="match status" value="1"/>
</dbReference>
<evidence type="ECO:0000259" key="16">
    <source>
        <dbReference type="PROSITE" id="PS50164"/>
    </source>
</evidence>
<dbReference type="GO" id="GO:0006289">
    <property type="term" value="P:nucleotide-excision repair"/>
    <property type="evidence" value="ECO:0007669"/>
    <property type="project" value="UniProtKB-UniRule"/>
</dbReference>
<evidence type="ECO:0000256" key="10">
    <source>
        <dbReference type="ARBA" id="ARBA00062841"/>
    </source>
</evidence>
<dbReference type="EMBL" id="SMTF01000001">
    <property type="protein sequence ID" value="TDK28354.1"/>
    <property type="molecule type" value="Genomic_DNA"/>
</dbReference>
<evidence type="ECO:0000256" key="8">
    <source>
        <dbReference type="ARBA" id="ARBA00059452"/>
    </source>
</evidence>
<evidence type="ECO:0000256" key="9">
    <source>
        <dbReference type="ARBA" id="ARBA00061531"/>
    </source>
</evidence>
<dbReference type="Pfam" id="PF14520">
    <property type="entry name" value="HHH_5"/>
    <property type="match status" value="1"/>
</dbReference>
<dbReference type="SUPFAM" id="SSF47781">
    <property type="entry name" value="RuvA domain 2-like"/>
    <property type="match status" value="1"/>
</dbReference>
<dbReference type="InterPro" id="IPR001162">
    <property type="entry name" value="UvrC_RNase_H_dom"/>
</dbReference>
<dbReference type="FunFam" id="1.10.150.20:FF:000005">
    <property type="entry name" value="UvrABC system protein C"/>
    <property type="match status" value="1"/>
</dbReference>
<proteinExistence type="inferred from homology"/>
<comment type="caution">
    <text evidence="18">The sequence shown here is derived from an EMBL/GenBank/DDBJ whole genome shotgun (WGS) entry which is preliminary data.</text>
</comment>
<dbReference type="GO" id="GO:0009381">
    <property type="term" value="F:excinuclease ABC activity"/>
    <property type="evidence" value="ECO:0007669"/>
    <property type="project" value="UniProtKB-UniRule"/>
</dbReference>
<dbReference type="SUPFAM" id="SSF46600">
    <property type="entry name" value="C-terminal UvrC-binding domain of UvrB"/>
    <property type="match status" value="1"/>
</dbReference>
<dbReference type="Pfam" id="PF02151">
    <property type="entry name" value="UVR"/>
    <property type="match status" value="1"/>
</dbReference>
<dbReference type="Gene3D" id="1.10.150.20">
    <property type="entry name" value="5' to 3' exonuclease, C-terminal subdomain"/>
    <property type="match status" value="1"/>
</dbReference>
<dbReference type="Gene3D" id="4.10.860.10">
    <property type="entry name" value="UVR domain"/>
    <property type="match status" value="1"/>
</dbReference>
<dbReference type="FunFam" id="3.30.420.340:FF:000001">
    <property type="entry name" value="UvrABC system protein C"/>
    <property type="match status" value="1"/>
</dbReference>
<dbReference type="InterPro" id="IPR003583">
    <property type="entry name" value="Hlx-hairpin-Hlx_DNA-bd_motif"/>
</dbReference>
<reference evidence="18 19" key="1">
    <citation type="submission" date="2019-03" db="EMBL/GenBank/DDBJ databases">
        <title>Luteimonas zhaokaii sp.nov., isolated from the rectal contents of Plateau pika in Yushu, Qinghai Province, China.</title>
        <authorList>
            <person name="Zhang G."/>
        </authorList>
    </citation>
    <scope>NUCLEOTIDE SEQUENCE [LARGE SCALE GENOMIC DNA]</scope>
    <source>
        <strain evidence="18 19">B9</strain>
    </source>
</reference>
<keyword evidence="2 13" id="KW-0963">Cytoplasm</keyword>
<evidence type="ECO:0000313" key="18">
    <source>
        <dbReference type="EMBL" id="TDK28354.1"/>
    </source>
</evidence>
<evidence type="ECO:0000259" key="17">
    <source>
        <dbReference type="PROSITE" id="PS50165"/>
    </source>
</evidence>
<dbReference type="PROSITE" id="PS50164">
    <property type="entry name" value="GIY_YIG"/>
    <property type="match status" value="1"/>
</dbReference>
<evidence type="ECO:0000256" key="5">
    <source>
        <dbReference type="ARBA" id="ARBA00022881"/>
    </source>
</evidence>
<keyword evidence="7 13" id="KW-0742">SOS response</keyword>
<dbReference type="AlphaFoldDB" id="A0A4R5U402"/>
<dbReference type="InterPro" id="IPR035901">
    <property type="entry name" value="GIY-YIG_endonuc_sf"/>
</dbReference>
<evidence type="ECO:0000259" key="15">
    <source>
        <dbReference type="PROSITE" id="PS50151"/>
    </source>
</evidence>
<evidence type="ECO:0000256" key="13">
    <source>
        <dbReference type="HAMAP-Rule" id="MF_00203"/>
    </source>
</evidence>
<evidence type="ECO:0000256" key="11">
    <source>
        <dbReference type="ARBA" id="ARBA00067419"/>
    </source>
</evidence>
<dbReference type="PANTHER" id="PTHR30562">
    <property type="entry name" value="UVRC/OXIDOREDUCTASE"/>
    <property type="match status" value="1"/>
</dbReference>
<dbReference type="GO" id="GO:0009432">
    <property type="term" value="P:SOS response"/>
    <property type="evidence" value="ECO:0007669"/>
    <property type="project" value="UniProtKB-UniRule"/>
</dbReference>
<sequence length="631" mass="68412">MTAGSGASGGKPARRGATGFDGKAFVRGLSTAPGVYRMLAADGAVLYVGKAGALKKRVASYFSAAPKAPRTVAMLAQVAAMEVTVTRTEAEALLLENQLIKSLRPRYNVLLRDDKSYPYVLLTQEPWPRISVHRGPRNVPGRYFGPYTSVGAVRETLNMMQKLFKLRTCEDSVFRNRSRPCLQHQIGRCTAPCVGLVSARDYAESVRRVSLFLEGRSDDLSRELAAAMEAASERLDFEEAARLRDLVAGIRTLQARQYVDGNAAELDVLACVMQGAHACVLLLAFRDGRSLGTRAFFPKTNGSTDAAEVLAAFVSQYYAEQAPPREIVLDRTIEDLELLQDAFTLSAGRKVLLKANVRGDRARYVELAQRNAELALSSELGSQATQQARMESLRTLLDLDEVPQRIECFDISHTMGEATVASCVVFGPEGAVRGQYRRYNIAGIEPGDDYAAMHQALERRFRRAVDEGGVLPDVLLIDGGKGQVAQARGVLADLGIGGVMLVGVAKGPERRAGHEALLLPDGRELRPGPDSPGLQLIQQVRDEAHRFAITGHRGRRQKARTSSRLEDIPGIGPRRRASLLKHFGGLPGLKAAGEEQIAQVEGVNAALAKRIYATLHGLQAPVTGAQDPNDA</sequence>
<dbReference type="Pfam" id="PF08459">
    <property type="entry name" value="UvrC_RNaseH_dom"/>
    <property type="match status" value="1"/>
</dbReference>
<keyword evidence="19" id="KW-1185">Reference proteome</keyword>
<keyword evidence="5 13" id="KW-0267">Excision nuclease</keyword>
<dbReference type="Proteomes" id="UP000294796">
    <property type="component" value="Unassembled WGS sequence"/>
</dbReference>
<name>A0A4R5U402_9GAMM</name>
<evidence type="ECO:0000256" key="14">
    <source>
        <dbReference type="SAM" id="MobiDB-lite"/>
    </source>
</evidence>
<comment type="similarity">
    <text evidence="9 13">Belongs to the UvrC family.</text>
</comment>
<dbReference type="SMART" id="SM00465">
    <property type="entry name" value="GIYc"/>
    <property type="match status" value="1"/>
</dbReference>
<evidence type="ECO:0000256" key="7">
    <source>
        <dbReference type="ARBA" id="ARBA00023236"/>
    </source>
</evidence>
<keyword evidence="6 13" id="KW-0234">DNA repair</keyword>
<keyword evidence="18" id="KW-0378">Hydrolase</keyword>
<dbReference type="PANTHER" id="PTHR30562:SF1">
    <property type="entry name" value="UVRABC SYSTEM PROTEIN C"/>
    <property type="match status" value="1"/>
</dbReference>
<evidence type="ECO:0000313" key="19">
    <source>
        <dbReference type="Proteomes" id="UP000294796"/>
    </source>
</evidence>